<proteinExistence type="predicted"/>
<comment type="caution">
    <text evidence="2">The sequence shown here is derived from an EMBL/GenBank/DDBJ whole genome shotgun (WGS) entry which is preliminary data.</text>
</comment>
<gene>
    <name evidence="2" type="ORF">GNF83_14705</name>
</gene>
<accession>A0AAW9KHY0</accession>
<dbReference type="InterPro" id="IPR046953">
    <property type="entry name" value="Spore_GerAC-like_C"/>
</dbReference>
<sequence length="46" mass="5124">IGLGPYARAYEYAQWKKVQDDWGEVLSNADIKVNVKVKVNGTGTIK</sequence>
<dbReference type="AlphaFoldDB" id="A0AAW9KHY0"/>
<evidence type="ECO:0000313" key="3">
    <source>
        <dbReference type="Proteomes" id="UP001288944"/>
    </source>
</evidence>
<feature type="domain" description="Spore germination GerAC-like C-terminal" evidence="1">
    <location>
        <begin position="1"/>
        <end position="43"/>
    </location>
</feature>
<name>A0AAW9KHY0_CLOPF</name>
<evidence type="ECO:0000259" key="1">
    <source>
        <dbReference type="Pfam" id="PF05504"/>
    </source>
</evidence>
<dbReference type="InterPro" id="IPR038501">
    <property type="entry name" value="Spore_GerAC_C_sf"/>
</dbReference>
<protein>
    <submittedName>
        <fullName evidence="2">Ger(X)C family spore germination protein</fullName>
    </submittedName>
</protein>
<evidence type="ECO:0000313" key="2">
    <source>
        <dbReference type="EMBL" id="MDZ7542436.1"/>
    </source>
</evidence>
<feature type="non-terminal residue" evidence="2">
    <location>
        <position position="1"/>
    </location>
</feature>
<dbReference type="Gene3D" id="3.30.300.210">
    <property type="entry name" value="Nutrient germinant receptor protein C, domain 3"/>
    <property type="match status" value="1"/>
</dbReference>
<organism evidence="2 3">
    <name type="scientific">Clostridium perfringens</name>
    <dbReference type="NCBI Taxonomy" id="1502"/>
    <lineage>
        <taxon>Bacteria</taxon>
        <taxon>Bacillati</taxon>
        <taxon>Bacillota</taxon>
        <taxon>Clostridia</taxon>
        <taxon>Eubacteriales</taxon>
        <taxon>Clostridiaceae</taxon>
        <taxon>Clostridium</taxon>
    </lineage>
</organism>
<dbReference type="EMBL" id="WNUR01000157">
    <property type="protein sequence ID" value="MDZ7542436.1"/>
    <property type="molecule type" value="Genomic_DNA"/>
</dbReference>
<dbReference type="Pfam" id="PF05504">
    <property type="entry name" value="Spore_GerAC"/>
    <property type="match status" value="1"/>
</dbReference>
<reference evidence="2" key="1">
    <citation type="submission" date="2019-11" db="EMBL/GenBank/DDBJ databases">
        <title>Characterization of Clostridium perfringens isolates from swine manure treated agricultural soils.</title>
        <authorList>
            <person name="Wushke S.T."/>
        </authorList>
    </citation>
    <scope>NUCLEOTIDE SEQUENCE</scope>
    <source>
        <strain evidence="2">X62</strain>
    </source>
</reference>
<dbReference type="Proteomes" id="UP001288944">
    <property type="component" value="Unassembled WGS sequence"/>
</dbReference>